<dbReference type="AlphaFoldDB" id="K1JMP1"/>
<dbReference type="STRING" id="742823.HMPREF9465_00949"/>
<dbReference type="HOGENOM" id="CLU_1747875_0_0_4"/>
<proteinExistence type="predicted"/>
<dbReference type="OrthoDB" id="8966809at2"/>
<dbReference type="PATRIC" id="fig|742823.3.peg.939"/>
<evidence type="ECO:0000313" key="2">
    <source>
        <dbReference type="Proteomes" id="UP000005835"/>
    </source>
</evidence>
<dbReference type="eggNOG" id="ENOG5032QPA">
    <property type="taxonomic scope" value="Bacteria"/>
</dbReference>
<name>K1JMP1_9BURK</name>
<protein>
    <submittedName>
        <fullName evidence="1">Uncharacterized protein</fullName>
    </submittedName>
</protein>
<organism evidence="1 2">
    <name type="scientific">Sutterella wadsworthensis 2_1_59BFAA</name>
    <dbReference type="NCBI Taxonomy" id="742823"/>
    <lineage>
        <taxon>Bacteria</taxon>
        <taxon>Pseudomonadati</taxon>
        <taxon>Pseudomonadota</taxon>
        <taxon>Betaproteobacteria</taxon>
        <taxon>Burkholderiales</taxon>
        <taxon>Sutterellaceae</taxon>
        <taxon>Sutterella</taxon>
    </lineage>
</organism>
<reference evidence="1 2" key="1">
    <citation type="submission" date="2012-05" db="EMBL/GenBank/DDBJ databases">
        <title>The Genome Sequence of Sutterella wadsworthensis 2_1_59BFAA.</title>
        <authorList>
            <consortium name="The Broad Institute Genome Sequencing Platform"/>
            <person name="Earl A."/>
            <person name="Ward D."/>
            <person name="Feldgarden M."/>
            <person name="Gevers D."/>
            <person name="Daigneault M."/>
            <person name="Strauss J."/>
            <person name="Allen-Vercoe E."/>
            <person name="Walker B."/>
            <person name="Young S.K."/>
            <person name="Zeng Q."/>
            <person name="Gargeya S."/>
            <person name="Fitzgerald M."/>
            <person name="Haas B."/>
            <person name="Abouelleil A."/>
            <person name="Alvarado L."/>
            <person name="Arachchi H.M."/>
            <person name="Berlin A.M."/>
            <person name="Chapman S.B."/>
            <person name="Goldberg J."/>
            <person name="Griggs A."/>
            <person name="Gujja S."/>
            <person name="Hansen M."/>
            <person name="Howarth C."/>
            <person name="Imamovic A."/>
            <person name="Larimer J."/>
            <person name="McCowen C."/>
            <person name="Montmayeur A."/>
            <person name="Murphy C."/>
            <person name="Neiman D."/>
            <person name="Pearson M."/>
            <person name="Priest M."/>
            <person name="Roberts A."/>
            <person name="Saif S."/>
            <person name="Shea T."/>
            <person name="Sisk P."/>
            <person name="Sykes S."/>
            <person name="Wortman J."/>
            <person name="Nusbaum C."/>
            <person name="Birren B."/>
        </authorList>
    </citation>
    <scope>NUCLEOTIDE SEQUENCE [LARGE SCALE GENOMIC DNA]</scope>
    <source>
        <strain evidence="1 2">2_1_59BFAA</strain>
    </source>
</reference>
<evidence type="ECO:0000313" key="1">
    <source>
        <dbReference type="EMBL" id="EKB31471.1"/>
    </source>
</evidence>
<keyword evidence="2" id="KW-1185">Reference proteome</keyword>
<dbReference type="RefSeq" id="WP_005434650.1">
    <property type="nucleotide sequence ID" value="NZ_JH815515.1"/>
</dbReference>
<dbReference type="Proteomes" id="UP000005835">
    <property type="component" value="Unassembled WGS sequence"/>
</dbReference>
<sequence>MARTKIPIDLRKVEEYAQVCDSEEEIAFALGISQDTLTRRKQEYADFAEAIKRGKAKANVFVGGKLMEKIRGGDTASIIFYMKARCGWKETSRNELSGANGGAIKVDATPDLSGVDLDKLKAVKEMLYGNSTADTDRT</sequence>
<dbReference type="EMBL" id="ADMG01000024">
    <property type="protein sequence ID" value="EKB31471.1"/>
    <property type="molecule type" value="Genomic_DNA"/>
</dbReference>
<gene>
    <name evidence="1" type="ORF">HMPREF9465_00949</name>
</gene>
<comment type="caution">
    <text evidence="1">The sequence shown here is derived from an EMBL/GenBank/DDBJ whole genome shotgun (WGS) entry which is preliminary data.</text>
</comment>
<accession>K1JMP1</accession>